<comment type="caution">
    <text evidence="3">The sequence shown here is derived from an EMBL/GenBank/DDBJ whole genome shotgun (WGS) entry which is preliminary data.</text>
</comment>
<dbReference type="InterPro" id="IPR027417">
    <property type="entry name" value="P-loop_NTPase"/>
</dbReference>
<dbReference type="CDD" id="cd17926">
    <property type="entry name" value="DEXHc_RE"/>
    <property type="match status" value="1"/>
</dbReference>
<feature type="region of interest" description="Disordered" evidence="1">
    <location>
        <begin position="43"/>
        <end position="77"/>
    </location>
</feature>
<evidence type="ECO:0000256" key="1">
    <source>
        <dbReference type="SAM" id="MobiDB-lite"/>
    </source>
</evidence>
<organism evidence="3 4">
    <name type="scientific">Pseudorhizobium tarimense</name>
    <dbReference type="NCBI Taxonomy" id="1079109"/>
    <lineage>
        <taxon>Bacteria</taxon>
        <taxon>Pseudomonadati</taxon>
        <taxon>Pseudomonadota</taxon>
        <taxon>Alphaproteobacteria</taxon>
        <taxon>Hyphomicrobiales</taxon>
        <taxon>Rhizobiaceae</taxon>
        <taxon>Rhizobium/Agrobacterium group</taxon>
        <taxon>Pseudorhizobium</taxon>
    </lineage>
</organism>
<accession>A0ABV2H6H6</accession>
<reference evidence="3 4" key="1">
    <citation type="submission" date="2024-06" db="EMBL/GenBank/DDBJ databases">
        <title>Genomic Encyclopedia of Type Strains, Phase IV (KMG-IV): sequencing the most valuable type-strain genomes for metagenomic binning, comparative biology and taxonomic classification.</title>
        <authorList>
            <person name="Goeker M."/>
        </authorList>
    </citation>
    <scope>NUCLEOTIDE SEQUENCE [LARGE SCALE GENOMIC DNA]</scope>
    <source>
        <strain evidence="3 4">DSM 105042</strain>
    </source>
</reference>
<dbReference type="Gene3D" id="3.40.50.300">
    <property type="entry name" value="P-loop containing nucleotide triphosphate hydrolases"/>
    <property type="match status" value="1"/>
</dbReference>
<dbReference type="SUPFAM" id="SSF52540">
    <property type="entry name" value="P-loop containing nucleoside triphosphate hydrolases"/>
    <property type="match status" value="1"/>
</dbReference>
<dbReference type="Pfam" id="PF04851">
    <property type="entry name" value="ResIII"/>
    <property type="match status" value="1"/>
</dbReference>
<dbReference type="EMBL" id="JBEPLJ010000008">
    <property type="protein sequence ID" value="MET3586130.1"/>
    <property type="molecule type" value="Genomic_DNA"/>
</dbReference>
<evidence type="ECO:0000313" key="3">
    <source>
        <dbReference type="EMBL" id="MET3586130.1"/>
    </source>
</evidence>
<sequence>MRVIKEHLQNIPRRNVNLAVILGNQTGGVPLEERDIVARDLFGEPVTESPRPGGGKARLPYKSSSRPSEAATEPDPSRFTLPLPALLSVDGSIESNPFRQYGKRARVLEGTFEPFSFKQLKGFRFRSTSGETFIIVPRKTLTVVDGEPILLVADAETPEAIRDALTRGRGIWLSPKPAKPAAVPVEQSGDLCRRILETWRGKFTFREGHRETETTPAVPGLRKPQVGALHAALAHITSSVEPATIVMPTGTGKTETMLAIYAHERFERLMVVVPTDALRDQVAGKFETMGILQQQECLPADAEYPVVLRLKHIPKSPEDVEEMFARANVIVTTMSIAGKAKAEVQERMAQMCGALFIDEAHHVKAKTWRAFRAWFSEAATDKLIFQFTATPFREDGGKVDGKFIYYYPLAKAQNEDYFGQIAFRAVSDLEGNEADDEIMRLVGETLDRDIAEGRSHLARSVARRLREQRTFIPSMPLRCHVTIRSSSIANRAKQNAARISLLSASLRAGLSCASICSARVSIFPN</sequence>
<dbReference type="SMART" id="SM00487">
    <property type="entry name" value="DEXDc"/>
    <property type="match status" value="1"/>
</dbReference>
<dbReference type="InterPro" id="IPR050742">
    <property type="entry name" value="Helicase_Restrict-Modif_Enz"/>
</dbReference>
<evidence type="ECO:0000259" key="2">
    <source>
        <dbReference type="PROSITE" id="PS51192"/>
    </source>
</evidence>
<feature type="domain" description="Helicase ATP-binding" evidence="2">
    <location>
        <begin position="234"/>
        <end position="409"/>
    </location>
</feature>
<dbReference type="PANTHER" id="PTHR47396">
    <property type="entry name" value="TYPE I RESTRICTION ENZYME ECOKI R PROTEIN"/>
    <property type="match status" value="1"/>
</dbReference>
<dbReference type="PANTHER" id="PTHR47396:SF1">
    <property type="entry name" value="ATP-DEPENDENT HELICASE IRC3-RELATED"/>
    <property type="match status" value="1"/>
</dbReference>
<dbReference type="InterPro" id="IPR006935">
    <property type="entry name" value="Helicase/UvrB_N"/>
</dbReference>
<protein>
    <recommendedName>
        <fullName evidence="2">Helicase ATP-binding domain-containing protein</fullName>
    </recommendedName>
</protein>
<proteinExistence type="predicted"/>
<dbReference type="PROSITE" id="PS51192">
    <property type="entry name" value="HELICASE_ATP_BIND_1"/>
    <property type="match status" value="1"/>
</dbReference>
<gene>
    <name evidence="3" type="ORF">ABID21_002247</name>
</gene>
<dbReference type="InterPro" id="IPR014001">
    <property type="entry name" value="Helicase_ATP-bd"/>
</dbReference>
<name>A0ABV2H6H6_9HYPH</name>
<evidence type="ECO:0000313" key="4">
    <source>
        <dbReference type="Proteomes" id="UP001549031"/>
    </source>
</evidence>
<dbReference type="Proteomes" id="UP001549031">
    <property type="component" value="Unassembled WGS sequence"/>
</dbReference>
<keyword evidence="4" id="KW-1185">Reference proteome</keyword>